<evidence type="ECO:0000313" key="6">
    <source>
        <dbReference type="Proteomes" id="UP000228976"/>
    </source>
</evidence>
<evidence type="ECO:0000256" key="2">
    <source>
        <dbReference type="ARBA" id="ARBA00022840"/>
    </source>
</evidence>
<keyword evidence="2 3" id="KW-0067">ATP-binding</keyword>
<keyword evidence="3 5" id="KW-0418">Kinase</keyword>
<keyword evidence="1 3" id="KW-0547">Nucleotide-binding</keyword>
<evidence type="ECO:0000256" key="4">
    <source>
        <dbReference type="NCBIfam" id="TIGR00152"/>
    </source>
</evidence>
<dbReference type="EC" id="2.7.1.24" evidence="3 4"/>
<comment type="function">
    <text evidence="3">Catalyzes the phosphorylation of the 3'-hydroxyl group of dephosphocoenzyme A to form coenzyme A.</text>
</comment>
<dbReference type="GO" id="GO:0005524">
    <property type="term" value="F:ATP binding"/>
    <property type="evidence" value="ECO:0007669"/>
    <property type="project" value="UniProtKB-UniRule"/>
</dbReference>
<dbReference type="InterPro" id="IPR027417">
    <property type="entry name" value="P-loop_NTPase"/>
</dbReference>
<sequence>MFSRVAVTGGIGAGKSTITKHLQERGAFVIDYDEVSREIVAPGTDGLRRVVDLFGSEALNADGTMNRKWVSHEVFGRPDLRKRFESIIHPLIFADAEKQESDWIASLTGRCELSQGSGRSGHYCKPGSPHRIVIHEIPLLAETGIARWFDTVIDIEAPEEVRIQRLIESRNLNRAEARARIASQASEEQRRQIATYVINSDKPLQEVYDEADRIYDKLCHLEG</sequence>
<dbReference type="GO" id="GO:0015937">
    <property type="term" value="P:coenzyme A biosynthetic process"/>
    <property type="evidence" value="ECO:0007669"/>
    <property type="project" value="UniProtKB-UniRule"/>
</dbReference>
<dbReference type="InterPro" id="IPR001977">
    <property type="entry name" value="Depp_CoAkinase"/>
</dbReference>
<keyword evidence="3" id="KW-0173">Coenzyme A biosynthesis</keyword>
<feature type="binding site" evidence="3">
    <location>
        <begin position="12"/>
        <end position="17"/>
    </location>
    <ligand>
        <name>ATP</name>
        <dbReference type="ChEBI" id="CHEBI:30616"/>
    </ligand>
</feature>
<dbReference type="GO" id="GO:0005737">
    <property type="term" value="C:cytoplasm"/>
    <property type="evidence" value="ECO:0007669"/>
    <property type="project" value="UniProtKB-SubCell"/>
</dbReference>
<proteinExistence type="inferred from homology"/>
<dbReference type="UniPathway" id="UPA00241">
    <property type="reaction ID" value="UER00356"/>
</dbReference>
<dbReference type="PANTHER" id="PTHR10695:SF46">
    <property type="entry name" value="BIFUNCTIONAL COENZYME A SYNTHASE-RELATED"/>
    <property type="match status" value="1"/>
</dbReference>
<dbReference type="RefSeq" id="WP_094689515.1">
    <property type="nucleotide sequence ID" value="NZ_JACBYZ010000001.1"/>
</dbReference>
<evidence type="ECO:0000256" key="3">
    <source>
        <dbReference type="HAMAP-Rule" id="MF_00376"/>
    </source>
</evidence>
<dbReference type="GO" id="GO:0004140">
    <property type="term" value="F:dephospho-CoA kinase activity"/>
    <property type="evidence" value="ECO:0007669"/>
    <property type="project" value="UniProtKB-UniRule"/>
</dbReference>
<keyword evidence="3" id="KW-0963">Cytoplasm</keyword>
<comment type="similarity">
    <text evidence="3">Belongs to the CoaE family.</text>
</comment>
<name>A0A261F9U5_9BIFI</name>
<dbReference type="PANTHER" id="PTHR10695">
    <property type="entry name" value="DEPHOSPHO-COA KINASE-RELATED"/>
    <property type="match status" value="1"/>
</dbReference>
<comment type="subcellular location">
    <subcellularLocation>
        <location evidence="3">Cytoplasm</location>
    </subcellularLocation>
</comment>
<protein>
    <recommendedName>
        <fullName evidence="3 4">Dephospho-CoA kinase</fullName>
        <ecNumber evidence="3 4">2.7.1.24</ecNumber>
    </recommendedName>
    <alternativeName>
        <fullName evidence="3">Dephosphocoenzyme A kinase</fullName>
    </alternativeName>
</protein>
<dbReference type="NCBIfam" id="TIGR00152">
    <property type="entry name" value="dephospho-CoA kinase"/>
    <property type="match status" value="1"/>
</dbReference>
<dbReference type="PROSITE" id="PS51219">
    <property type="entry name" value="DPCK"/>
    <property type="match status" value="1"/>
</dbReference>
<dbReference type="Pfam" id="PF01121">
    <property type="entry name" value="CoaE"/>
    <property type="match status" value="2"/>
</dbReference>
<dbReference type="EMBL" id="MWWU01000002">
    <property type="protein sequence ID" value="OZG55921.1"/>
    <property type="molecule type" value="Genomic_DNA"/>
</dbReference>
<evidence type="ECO:0000313" key="5">
    <source>
        <dbReference type="EMBL" id="OZG55921.1"/>
    </source>
</evidence>
<dbReference type="AlphaFoldDB" id="A0A261F9U5"/>
<dbReference type="SUPFAM" id="SSF52540">
    <property type="entry name" value="P-loop containing nucleoside triphosphate hydrolases"/>
    <property type="match status" value="1"/>
</dbReference>
<dbReference type="Gene3D" id="3.40.50.300">
    <property type="entry name" value="P-loop containing nucleotide triphosphate hydrolases"/>
    <property type="match status" value="1"/>
</dbReference>
<reference evidence="5 6" key="1">
    <citation type="journal article" date="2017" name="BMC Genomics">
        <title>Comparative genomic and phylogenomic analyses of the Bifidobacteriaceae family.</title>
        <authorList>
            <person name="Lugli G.A."/>
            <person name="Milani C."/>
            <person name="Turroni F."/>
            <person name="Duranti S."/>
            <person name="Mancabelli L."/>
            <person name="Mangifesta M."/>
            <person name="Ferrario C."/>
            <person name="Modesto M."/>
            <person name="Mattarelli P."/>
            <person name="Jiri K."/>
            <person name="van Sinderen D."/>
            <person name="Ventura M."/>
        </authorList>
    </citation>
    <scope>NUCLEOTIDE SEQUENCE [LARGE SCALE GENOMIC DNA]</scope>
    <source>
        <strain evidence="5 6">LMG 21773</strain>
    </source>
</reference>
<comment type="catalytic activity">
    <reaction evidence="3">
        <text>3'-dephospho-CoA + ATP = ADP + CoA + H(+)</text>
        <dbReference type="Rhea" id="RHEA:18245"/>
        <dbReference type="ChEBI" id="CHEBI:15378"/>
        <dbReference type="ChEBI" id="CHEBI:30616"/>
        <dbReference type="ChEBI" id="CHEBI:57287"/>
        <dbReference type="ChEBI" id="CHEBI:57328"/>
        <dbReference type="ChEBI" id="CHEBI:456216"/>
        <dbReference type="EC" id="2.7.1.24"/>
    </reaction>
</comment>
<dbReference type="Proteomes" id="UP000228976">
    <property type="component" value="Unassembled WGS sequence"/>
</dbReference>
<dbReference type="OrthoDB" id="9812943at2"/>
<keyword evidence="3" id="KW-0808">Transferase</keyword>
<gene>
    <name evidence="3" type="primary">coaE</name>
    <name evidence="5" type="ORF">AEAE_0409</name>
</gene>
<comment type="caution">
    <text evidence="5">The sequence shown here is derived from an EMBL/GenBank/DDBJ whole genome shotgun (WGS) entry which is preliminary data.</text>
</comment>
<keyword evidence="6" id="KW-1185">Reference proteome</keyword>
<comment type="pathway">
    <text evidence="3">Cofactor biosynthesis; coenzyme A biosynthesis; CoA from (R)-pantothenate: step 5/5.</text>
</comment>
<dbReference type="CDD" id="cd02022">
    <property type="entry name" value="DPCK"/>
    <property type="match status" value="1"/>
</dbReference>
<organism evidence="5 6">
    <name type="scientific">Aeriscardovia aeriphila</name>
    <dbReference type="NCBI Taxonomy" id="218139"/>
    <lineage>
        <taxon>Bacteria</taxon>
        <taxon>Bacillati</taxon>
        <taxon>Actinomycetota</taxon>
        <taxon>Actinomycetes</taxon>
        <taxon>Bifidobacteriales</taxon>
        <taxon>Bifidobacteriaceae</taxon>
        <taxon>Aeriscardovia</taxon>
    </lineage>
</organism>
<evidence type="ECO:0000256" key="1">
    <source>
        <dbReference type="ARBA" id="ARBA00022741"/>
    </source>
</evidence>
<accession>A0A261F9U5</accession>
<dbReference type="HAMAP" id="MF_00376">
    <property type="entry name" value="Dephospho_CoA_kinase"/>
    <property type="match status" value="1"/>
</dbReference>